<comment type="subcellular location">
    <subcellularLocation>
        <location evidence="1">Cell membrane</location>
        <topology evidence="1">Multi-pass membrane protein</topology>
    </subcellularLocation>
</comment>
<dbReference type="Pfam" id="PF03631">
    <property type="entry name" value="Virul_fac_BrkB"/>
    <property type="match status" value="1"/>
</dbReference>
<name>A0ABV1HLP8_9FIRM</name>
<dbReference type="InterPro" id="IPR017039">
    <property type="entry name" value="Virul_fac_BrkB"/>
</dbReference>
<dbReference type="NCBIfam" id="TIGR00765">
    <property type="entry name" value="yihY_not_rbn"/>
    <property type="match status" value="1"/>
</dbReference>
<protein>
    <submittedName>
        <fullName evidence="7">YihY/virulence factor BrkB family protein</fullName>
    </submittedName>
</protein>
<feature type="transmembrane region" description="Helical" evidence="6">
    <location>
        <begin position="88"/>
        <end position="107"/>
    </location>
</feature>
<feature type="transmembrane region" description="Helical" evidence="6">
    <location>
        <begin position="171"/>
        <end position="194"/>
    </location>
</feature>
<dbReference type="PANTHER" id="PTHR30213">
    <property type="entry name" value="INNER MEMBRANE PROTEIN YHJD"/>
    <property type="match status" value="1"/>
</dbReference>
<gene>
    <name evidence="7" type="ORF">WMO41_06860</name>
</gene>
<accession>A0ABV1HLP8</accession>
<feature type="transmembrane region" description="Helical" evidence="6">
    <location>
        <begin position="128"/>
        <end position="151"/>
    </location>
</feature>
<dbReference type="RefSeq" id="WP_349229113.1">
    <property type="nucleotide sequence ID" value="NZ_JBBMFJ010000011.1"/>
</dbReference>
<keyword evidence="8" id="KW-1185">Reference proteome</keyword>
<reference evidence="7 8" key="1">
    <citation type="submission" date="2024-03" db="EMBL/GenBank/DDBJ databases">
        <title>Human intestinal bacterial collection.</title>
        <authorList>
            <person name="Pauvert C."/>
            <person name="Hitch T.C.A."/>
            <person name="Clavel T."/>
        </authorList>
    </citation>
    <scope>NUCLEOTIDE SEQUENCE [LARGE SCALE GENOMIC DNA]</scope>
    <source>
        <strain evidence="7 8">CLA-AP-H27</strain>
    </source>
</reference>
<keyword evidence="2" id="KW-1003">Cell membrane</keyword>
<feature type="transmembrane region" description="Helical" evidence="6">
    <location>
        <begin position="235"/>
        <end position="259"/>
    </location>
</feature>
<proteinExistence type="predicted"/>
<keyword evidence="4 6" id="KW-1133">Transmembrane helix</keyword>
<dbReference type="EMBL" id="JBBMFJ010000011">
    <property type="protein sequence ID" value="MEQ2562883.1"/>
    <property type="molecule type" value="Genomic_DNA"/>
</dbReference>
<evidence type="ECO:0000256" key="1">
    <source>
        <dbReference type="ARBA" id="ARBA00004651"/>
    </source>
</evidence>
<comment type="caution">
    <text evidence="7">The sequence shown here is derived from an EMBL/GenBank/DDBJ whole genome shotgun (WGS) entry which is preliminary data.</text>
</comment>
<organism evidence="7 8">
    <name type="scientific">Ventrimonas faecis</name>
    <dbReference type="NCBI Taxonomy" id="3133170"/>
    <lineage>
        <taxon>Bacteria</taxon>
        <taxon>Bacillati</taxon>
        <taxon>Bacillota</taxon>
        <taxon>Clostridia</taxon>
        <taxon>Lachnospirales</taxon>
        <taxon>Lachnospiraceae</taxon>
        <taxon>Ventrimonas</taxon>
    </lineage>
</organism>
<evidence type="ECO:0000313" key="7">
    <source>
        <dbReference type="EMBL" id="MEQ2562883.1"/>
    </source>
</evidence>
<sequence>MISFFFHCKQIWDRCVKDEITVYAAQASFFIVTAFFPFIMLLLTLIQFLPNVGKSDLLSVMVRIMPQMLHSLVVSIVDDLYIKSPGTILSVTALTALWSASKGMLGIERGLNRIYGDFKHRNYILQRLLCSFYTLIFMLVCVMSLVLLIFGKNIEHLLFRFLPILAPTARVVISLRFLFAMAVFLLTFVGLYTIVPSRKQKPRQQLPGAVFTAVGWLAFSYAFSIYFTHFSNFSYMYGSLTAIVLLMLWLYICICILFIGAELNGFLNLEHVLLRSRS</sequence>
<evidence type="ECO:0000313" key="8">
    <source>
        <dbReference type="Proteomes" id="UP001437460"/>
    </source>
</evidence>
<evidence type="ECO:0000256" key="6">
    <source>
        <dbReference type="SAM" id="Phobius"/>
    </source>
</evidence>
<dbReference type="Proteomes" id="UP001437460">
    <property type="component" value="Unassembled WGS sequence"/>
</dbReference>
<keyword evidence="3 6" id="KW-0812">Transmembrane</keyword>
<dbReference type="PIRSF" id="PIRSF035875">
    <property type="entry name" value="RNase_BN"/>
    <property type="match status" value="1"/>
</dbReference>
<feature type="transmembrane region" description="Helical" evidence="6">
    <location>
        <begin position="20"/>
        <end position="45"/>
    </location>
</feature>
<evidence type="ECO:0000256" key="5">
    <source>
        <dbReference type="ARBA" id="ARBA00023136"/>
    </source>
</evidence>
<evidence type="ECO:0000256" key="3">
    <source>
        <dbReference type="ARBA" id="ARBA00022692"/>
    </source>
</evidence>
<keyword evidence="5 6" id="KW-0472">Membrane</keyword>
<evidence type="ECO:0000256" key="4">
    <source>
        <dbReference type="ARBA" id="ARBA00022989"/>
    </source>
</evidence>
<evidence type="ECO:0000256" key="2">
    <source>
        <dbReference type="ARBA" id="ARBA00022475"/>
    </source>
</evidence>
<dbReference type="PANTHER" id="PTHR30213:SF0">
    <property type="entry name" value="UPF0761 MEMBRANE PROTEIN YIHY"/>
    <property type="match status" value="1"/>
</dbReference>
<feature type="transmembrane region" description="Helical" evidence="6">
    <location>
        <begin position="206"/>
        <end position="229"/>
    </location>
</feature>